<dbReference type="Pfam" id="PF03143">
    <property type="entry name" value="GTP_EFTU_D3"/>
    <property type="match status" value="1"/>
</dbReference>
<comment type="subcellular location">
    <subcellularLocation>
        <location evidence="1">Mitochondrion</location>
    </subcellularLocation>
</comment>
<dbReference type="OrthoDB" id="2067at2759"/>
<evidence type="ECO:0000256" key="11">
    <source>
        <dbReference type="ARBA" id="ARBA00022946"/>
    </source>
</evidence>
<dbReference type="Gene3D" id="2.40.30.10">
    <property type="entry name" value="Translation factors"/>
    <property type="match status" value="2"/>
</dbReference>
<keyword evidence="7 15" id="KW-0251">Elongation factor</keyword>
<dbReference type="InterPro" id="IPR009001">
    <property type="entry name" value="Transl_elong_EF1A/Init_IF2_C"/>
</dbReference>
<feature type="domain" description="Tr-type G" evidence="16">
    <location>
        <begin position="55"/>
        <end position="250"/>
    </location>
</feature>
<dbReference type="InterPro" id="IPR031157">
    <property type="entry name" value="G_TR_CS"/>
</dbReference>
<gene>
    <name evidence="17" type="ORF">KP79_PYT11391</name>
</gene>
<dbReference type="FunFam" id="2.40.30.10:FF:000001">
    <property type="entry name" value="Elongation factor Tu"/>
    <property type="match status" value="1"/>
</dbReference>
<dbReference type="NCBIfam" id="TIGR00485">
    <property type="entry name" value="EF-Tu"/>
    <property type="match status" value="1"/>
</dbReference>
<dbReference type="CDD" id="cd03697">
    <property type="entry name" value="EFTU_II"/>
    <property type="match status" value="1"/>
</dbReference>
<dbReference type="Proteomes" id="UP000242188">
    <property type="component" value="Unassembled WGS sequence"/>
</dbReference>
<keyword evidence="11" id="KW-0809">Transit peptide</keyword>
<dbReference type="PROSITE" id="PS00301">
    <property type="entry name" value="G_TR_1"/>
    <property type="match status" value="1"/>
</dbReference>
<dbReference type="NCBIfam" id="NF009373">
    <property type="entry name" value="PRK12736.1"/>
    <property type="match status" value="1"/>
</dbReference>
<dbReference type="STRING" id="6573.A0A210PGD1"/>
<dbReference type="GO" id="GO:0003924">
    <property type="term" value="F:GTPase activity"/>
    <property type="evidence" value="ECO:0007669"/>
    <property type="project" value="UniProtKB-UniRule"/>
</dbReference>
<comment type="subunit">
    <text evidence="3">Monomer.</text>
</comment>
<dbReference type="InterPro" id="IPR033720">
    <property type="entry name" value="EFTU_2"/>
</dbReference>
<keyword evidence="9" id="KW-0460">Magnesium</keyword>
<dbReference type="GO" id="GO:0003746">
    <property type="term" value="F:translation elongation factor activity"/>
    <property type="evidence" value="ECO:0007669"/>
    <property type="project" value="UniProtKB-UniRule"/>
</dbReference>
<accession>A0A210PGD1</accession>
<dbReference type="PANTHER" id="PTHR43721:SF36">
    <property type="entry name" value="ELONGATION FACTOR TU, MITOCHONDRIAL"/>
    <property type="match status" value="1"/>
</dbReference>
<dbReference type="GO" id="GO:0005525">
    <property type="term" value="F:GTP binding"/>
    <property type="evidence" value="ECO:0007669"/>
    <property type="project" value="UniProtKB-UniRule"/>
</dbReference>
<keyword evidence="4" id="KW-0963">Cytoplasm</keyword>
<dbReference type="Pfam" id="PF03144">
    <property type="entry name" value="GTP_EFTU_D2"/>
    <property type="match status" value="1"/>
</dbReference>
<dbReference type="InterPro" id="IPR041709">
    <property type="entry name" value="EF-Tu_GTP-bd"/>
</dbReference>
<evidence type="ECO:0000256" key="2">
    <source>
        <dbReference type="ARBA" id="ARBA00007249"/>
    </source>
</evidence>
<evidence type="ECO:0000256" key="3">
    <source>
        <dbReference type="ARBA" id="ARBA00011245"/>
    </source>
</evidence>
<keyword evidence="8" id="KW-0378">Hydrolase</keyword>
<dbReference type="PROSITE" id="PS51722">
    <property type="entry name" value="G_TR_2"/>
    <property type="match status" value="1"/>
</dbReference>
<evidence type="ECO:0000256" key="10">
    <source>
        <dbReference type="ARBA" id="ARBA00022917"/>
    </source>
</evidence>
<dbReference type="Gene3D" id="3.40.50.300">
    <property type="entry name" value="P-loop containing nucleotide triphosphate hydrolases"/>
    <property type="match status" value="1"/>
</dbReference>
<evidence type="ECO:0000259" key="16">
    <source>
        <dbReference type="PROSITE" id="PS51722"/>
    </source>
</evidence>
<dbReference type="InterPro" id="IPR009000">
    <property type="entry name" value="Transl_B-barrel_sf"/>
</dbReference>
<evidence type="ECO:0000256" key="1">
    <source>
        <dbReference type="ARBA" id="ARBA00004173"/>
    </source>
</evidence>
<dbReference type="SUPFAM" id="SSF50447">
    <property type="entry name" value="Translation proteins"/>
    <property type="match status" value="1"/>
</dbReference>
<evidence type="ECO:0000256" key="7">
    <source>
        <dbReference type="ARBA" id="ARBA00022768"/>
    </source>
</evidence>
<evidence type="ECO:0000256" key="13">
    <source>
        <dbReference type="ARBA" id="ARBA00023134"/>
    </source>
</evidence>
<evidence type="ECO:0000256" key="4">
    <source>
        <dbReference type="ARBA" id="ARBA00022490"/>
    </source>
</evidence>
<reference evidence="17 18" key="1">
    <citation type="journal article" date="2017" name="Nat. Ecol. Evol.">
        <title>Scallop genome provides insights into evolution of bilaterian karyotype and development.</title>
        <authorList>
            <person name="Wang S."/>
            <person name="Zhang J."/>
            <person name="Jiao W."/>
            <person name="Li J."/>
            <person name="Xun X."/>
            <person name="Sun Y."/>
            <person name="Guo X."/>
            <person name="Huan P."/>
            <person name="Dong B."/>
            <person name="Zhang L."/>
            <person name="Hu X."/>
            <person name="Sun X."/>
            <person name="Wang J."/>
            <person name="Zhao C."/>
            <person name="Wang Y."/>
            <person name="Wang D."/>
            <person name="Huang X."/>
            <person name="Wang R."/>
            <person name="Lv J."/>
            <person name="Li Y."/>
            <person name="Zhang Z."/>
            <person name="Liu B."/>
            <person name="Lu W."/>
            <person name="Hui Y."/>
            <person name="Liang J."/>
            <person name="Zhou Z."/>
            <person name="Hou R."/>
            <person name="Li X."/>
            <person name="Liu Y."/>
            <person name="Li H."/>
            <person name="Ning X."/>
            <person name="Lin Y."/>
            <person name="Zhao L."/>
            <person name="Xing Q."/>
            <person name="Dou J."/>
            <person name="Li Y."/>
            <person name="Mao J."/>
            <person name="Guo H."/>
            <person name="Dou H."/>
            <person name="Li T."/>
            <person name="Mu C."/>
            <person name="Jiang W."/>
            <person name="Fu Q."/>
            <person name="Fu X."/>
            <person name="Miao Y."/>
            <person name="Liu J."/>
            <person name="Yu Q."/>
            <person name="Li R."/>
            <person name="Liao H."/>
            <person name="Li X."/>
            <person name="Kong Y."/>
            <person name="Jiang Z."/>
            <person name="Chourrout D."/>
            <person name="Li R."/>
            <person name="Bao Z."/>
        </authorList>
    </citation>
    <scope>NUCLEOTIDE SEQUENCE [LARGE SCALE GENOMIC DNA]</scope>
    <source>
        <strain evidence="17 18">PY_sf001</strain>
    </source>
</reference>
<dbReference type="InterPro" id="IPR004541">
    <property type="entry name" value="Transl_elong_EFTu/EF1A_bac/org"/>
</dbReference>
<dbReference type="InterPro" id="IPR000795">
    <property type="entry name" value="T_Tr_GTP-bd_dom"/>
</dbReference>
<evidence type="ECO:0000256" key="9">
    <source>
        <dbReference type="ARBA" id="ARBA00022842"/>
    </source>
</evidence>
<proteinExistence type="inferred from homology"/>
<keyword evidence="10" id="KW-0648">Protein biosynthesis</keyword>
<comment type="caution">
    <text evidence="17">The sequence shown here is derived from an EMBL/GenBank/DDBJ whole genome shotgun (WGS) entry which is preliminary data.</text>
</comment>
<dbReference type="AlphaFoldDB" id="A0A210PGD1"/>
<organism evidence="17 18">
    <name type="scientific">Mizuhopecten yessoensis</name>
    <name type="common">Japanese scallop</name>
    <name type="synonym">Patinopecten yessoensis</name>
    <dbReference type="NCBI Taxonomy" id="6573"/>
    <lineage>
        <taxon>Eukaryota</taxon>
        <taxon>Metazoa</taxon>
        <taxon>Spiralia</taxon>
        <taxon>Lophotrochozoa</taxon>
        <taxon>Mollusca</taxon>
        <taxon>Bivalvia</taxon>
        <taxon>Autobranchia</taxon>
        <taxon>Pteriomorphia</taxon>
        <taxon>Pectinida</taxon>
        <taxon>Pectinoidea</taxon>
        <taxon>Pectinidae</taxon>
        <taxon>Mizuhopecten</taxon>
    </lineage>
</organism>
<dbReference type="InterPro" id="IPR004160">
    <property type="entry name" value="Transl_elong_EFTu/EF1A_C"/>
</dbReference>
<keyword evidence="13 15" id="KW-0342">GTP-binding</keyword>
<comment type="similarity">
    <text evidence="2 15">Belongs to the TRAFAC class translation factor GTPase superfamily. Classic translation factor GTPase family. EF-Tu/EF-1A subfamily.</text>
</comment>
<evidence type="ECO:0000313" key="18">
    <source>
        <dbReference type="Proteomes" id="UP000242188"/>
    </source>
</evidence>
<dbReference type="CDD" id="cd01884">
    <property type="entry name" value="EF_Tu"/>
    <property type="match status" value="1"/>
</dbReference>
<dbReference type="GO" id="GO:0070125">
    <property type="term" value="P:mitochondrial translational elongation"/>
    <property type="evidence" value="ECO:0007669"/>
    <property type="project" value="TreeGrafter"/>
</dbReference>
<dbReference type="PRINTS" id="PR00315">
    <property type="entry name" value="ELONGATNFCT"/>
</dbReference>
<dbReference type="GO" id="GO:0046872">
    <property type="term" value="F:metal ion binding"/>
    <property type="evidence" value="ECO:0007669"/>
    <property type="project" value="UniProtKB-KW"/>
</dbReference>
<dbReference type="PANTHER" id="PTHR43721">
    <property type="entry name" value="ELONGATION FACTOR TU-RELATED"/>
    <property type="match status" value="1"/>
</dbReference>
<keyword evidence="18" id="KW-1185">Reference proteome</keyword>
<evidence type="ECO:0000256" key="6">
    <source>
        <dbReference type="ARBA" id="ARBA00022741"/>
    </source>
</evidence>
<keyword evidence="5" id="KW-0479">Metal-binding</keyword>
<dbReference type="FunFam" id="3.40.50.300:FF:000576">
    <property type="entry name" value="Elongation factor Tu"/>
    <property type="match status" value="1"/>
</dbReference>
<name>A0A210PGD1_MIZYE</name>
<dbReference type="SUPFAM" id="SSF50465">
    <property type="entry name" value="EF-Tu/eEF-1alpha/eIF2-gamma C-terminal domain"/>
    <property type="match status" value="1"/>
</dbReference>
<evidence type="ECO:0000256" key="8">
    <source>
        <dbReference type="ARBA" id="ARBA00022801"/>
    </source>
</evidence>
<keyword evidence="6 15" id="KW-0547">Nucleotide-binding</keyword>
<evidence type="ECO:0000256" key="14">
    <source>
        <dbReference type="ARBA" id="ARBA00051990"/>
    </source>
</evidence>
<evidence type="ECO:0000256" key="5">
    <source>
        <dbReference type="ARBA" id="ARBA00022723"/>
    </source>
</evidence>
<protein>
    <recommendedName>
        <fullName evidence="15">Elongation factor Tu</fullName>
    </recommendedName>
</protein>
<sequence>MLGGHNMASIITRQILFDRLLSSKLSLCKRAISLSNILFQKPPAPGQKKVYLREKPHLNIGTIGHVDHGKTTLTAAITRVLSQKKGAKFLKYDDIDRAPEERKRGITINTATVEYNTEKRHYGHIDCPGHADYIKNMITGTAQMDSCILVVAATDGTMPQTREHLLLAKQIGIDKLVVFINKADAADAEMIELVEMEIRETLTEFGFDGENTPVIIGSALQALDGVNDELGANKVRELLDAVDSYLPDMIRDLDKDFLMPVESVFTISGRGTVVSGQVVRGIVNKGDDVELKGHGFNLKTTLTGIEMFNKSLGRAEAGDQLGALLRGLKKEEARKGMTLSKPGSIVSGNNIQAKVYLLNREEGGRKNPFIDGTQAQMYSTTWRCPFFFQLDENKPILMPGEDATVDIYLLKNMCVDAGQRFTIRDANTTTGYGVITKVYPDVDMEGFLAKRKKEKSAKKKAEKKAEGT</sequence>
<dbReference type="InterPro" id="IPR050055">
    <property type="entry name" value="EF-Tu_GTPase"/>
</dbReference>
<dbReference type="NCBIfam" id="NF000766">
    <property type="entry name" value="PRK00049.1"/>
    <property type="match status" value="1"/>
</dbReference>
<evidence type="ECO:0000256" key="15">
    <source>
        <dbReference type="RuleBase" id="RU000325"/>
    </source>
</evidence>
<evidence type="ECO:0000313" key="17">
    <source>
        <dbReference type="EMBL" id="OWF35511.1"/>
    </source>
</evidence>
<dbReference type="Pfam" id="PF00009">
    <property type="entry name" value="GTP_EFTU"/>
    <property type="match status" value="1"/>
</dbReference>
<keyword evidence="12" id="KW-0496">Mitochondrion</keyword>
<evidence type="ECO:0000256" key="12">
    <source>
        <dbReference type="ARBA" id="ARBA00023128"/>
    </source>
</evidence>
<comment type="function">
    <text evidence="15">This protein promotes the GTP-dependent binding of aminoacyl-tRNA to the A-site of ribosomes during protein biosynthesis.</text>
</comment>
<dbReference type="SUPFAM" id="SSF52540">
    <property type="entry name" value="P-loop containing nucleoside triphosphate hydrolases"/>
    <property type="match status" value="1"/>
</dbReference>
<dbReference type="InterPro" id="IPR004161">
    <property type="entry name" value="EFTu-like_2"/>
</dbReference>
<comment type="catalytic activity">
    <reaction evidence="14">
        <text>GTP + H2O = GDP + phosphate + H(+)</text>
        <dbReference type="Rhea" id="RHEA:19669"/>
        <dbReference type="ChEBI" id="CHEBI:15377"/>
        <dbReference type="ChEBI" id="CHEBI:15378"/>
        <dbReference type="ChEBI" id="CHEBI:37565"/>
        <dbReference type="ChEBI" id="CHEBI:43474"/>
        <dbReference type="ChEBI" id="CHEBI:58189"/>
        <dbReference type="EC" id="3.6.5.3"/>
    </reaction>
    <physiologicalReaction direction="left-to-right" evidence="14">
        <dbReference type="Rhea" id="RHEA:19670"/>
    </physiologicalReaction>
</comment>
<dbReference type="InterPro" id="IPR027417">
    <property type="entry name" value="P-loop_NTPase"/>
</dbReference>
<dbReference type="NCBIfam" id="NF009372">
    <property type="entry name" value="PRK12735.1"/>
    <property type="match status" value="1"/>
</dbReference>
<dbReference type="EMBL" id="NEDP02076723">
    <property type="protein sequence ID" value="OWF35511.1"/>
    <property type="molecule type" value="Genomic_DNA"/>
</dbReference>
<dbReference type="GO" id="GO:0005739">
    <property type="term" value="C:mitochondrion"/>
    <property type="evidence" value="ECO:0007669"/>
    <property type="project" value="UniProtKB-SubCell"/>
</dbReference>